<proteinExistence type="predicted"/>
<dbReference type="GO" id="GO:0009368">
    <property type="term" value="C:endopeptidase Clp complex"/>
    <property type="evidence" value="ECO:0007669"/>
    <property type="project" value="TreeGrafter"/>
</dbReference>
<dbReference type="GO" id="GO:0051117">
    <property type="term" value="F:ATPase binding"/>
    <property type="evidence" value="ECO:0007669"/>
    <property type="project" value="TreeGrafter"/>
</dbReference>
<dbReference type="AlphaFoldDB" id="A0A9D1T1T8"/>
<evidence type="ECO:0000256" key="1">
    <source>
        <dbReference type="SAM" id="Coils"/>
    </source>
</evidence>
<reference evidence="2" key="2">
    <citation type="journal article" date="2021" name="PeerJ">
        <title>Extensive microbial diversity within the chicken gut microbiome revealed by metagenomics and culture.</title>
        <authorList>
            <person name="Gilroy R."/>
            <person name="Ravi A."/>
            <person name="Getino M."/>
            <person name="Pursley I."/>
            <person name="Horton D.L."/>
            <person name="Alikhan N.F."/>
            <person name="Baker D."/>
            <person name="Gharbi K."/>
            <person name="Hall N."/>
            <person name="Watson M."/>
            <person name="Adriaenssens E.M."/>
            <person name="Foster-Nyarko E."/>
            <person name="Jarju S."/>
            <person name="Secka A."/>
            <person name="Antonio M."/>
            <person name="Oren A."/>
            <person name="Chaudhuri R.R."/>
            <person name="La Ragione R."/>
            <person name="Hildebrand F."/>
            <person name="Pallen M.J."/>
        </authorList>
    </citation>
    <scope>NUCLEOTIDE SEQUENCE</scope>
    <source>
        <strain evidence="2">10669</strain>
    </source>
</reference>
<gene>
    <name evidence="2" type="ORF">IAC75_05040</name>
</gene>
<accession>A0A9D1T1T8</accession>
<dbReference type="PANTHER" id="PTHR10381">
    <property type="entry name" value="ATP-DEPENDENT CLP PROTEASE PROTEOLYTIC SUBUNIT"/>
    <property type="match status" value="1"/>
</dbReference>
<organism evidence="2 3">
    <name type="scientific">Candidatus Spyradosoma merdigallinarum</name>
    <dbReference type="NCBI Taxonomy" id="2840950"/>
    <lineage>
        <taxon>Bacteria</taxon>
        <taxon>Pseudomonadati</taxon>
        <taxon>Verrucomicrobiota</taxon>
        <taxon>Opitutia</taxon>
        <taxon>Opitutia incertae sedis</taxon>
        <taxon>Candidatus Spyradosoma</taxon>
    </lineage>
</organism>
<dbReference type="InterPro" id="IPR023562">
    <property type="entry name" value="ClpP/TepA"/>
</dbReference>
<dbReference type="EMBL" id="DVOG01000132">
    <property type="protein sequence ID" value="HIV04497.1"/>
    <property type="molecule type" value="Genomic_DNA"/>
</dbReference>
<evidence type="ECO:0000313" key="2">
    <source>
        <dbReference type="EMBL" id="HIV04497.1"/>
    </source>
</evidence>
<dbReference type="PROSITE" id="PS51257">
    <property type="entry name" value="PROKAR_LIPOPROTEIN"/>
    <property type="match status" value="1"/>
</dbReference>
<reference evidence="2" key="1">
    <citation type="submission" date="2020-10" db="EMBL/GenBank/DDBJ databases">
        <authorList>
            <person name="Gilroy R."/>
        </authorList>
    </citation>
    <scope>NUCLEOTIDE SEQUENCE</scope>
    <source>
        <strain evidence="2">10669</strain>
    </source>
</reference>
<dbReference type="Gene3D" id="3.90.226.10">
    <property type="entry name" value="2-enoyl-CoA Hydratase, Chain A, domain 1"/>
    <property type="match status" value="1"/>
</dbReference>
<comment type="caution">
    <text evidence="2">The sequence shown here is derived from an EMBL/GenBank/DDBJ whole genome shotgun (WGS) entry which is preliminary data.</text>
</comment>
<dbReference type="Proteomes" id="UP000886812">
    <property type="component" value="Unassembled WGS sequence"/>
</dbReference>
<dbReference type="GO" id="GO:0006515">
    <property type="term" value="P:protein quality control for misfolded or incompletely synthesized proteins"/>
    <property type="evidence" value="ECO:0007669"/>
    <property type="project" value="TreeGrafter"/>
</dbReference>
<dbReference type="PANTHER" id="PTHR10381:SF11">
    <property type="entry name" value="ATP-DEPENDENT CLP PROTEASE PROTEOLYTIC SUBUNIT, MITOCHONDRIAL"/>
    <property type="match status" value="1"/>
</dbReference>
<name>A0A9D1T1T8_9BACT</name>
<keyword evidence="1" id="KW-0175">Coiled coil</keyword>
<dbReference type="SUPFAM" id="SSF52096">
    <property type="entry name" value="ClpP/crotonase"/>
    <property type="match status" value="1"/>
</dbReference>
<keyword evidence="2" id="KW-0378">Hydrolase</keyword>
<feature type="coiled-coil region" evidence="1">
    <location>
        <begin position="67"/>
        <end position="176"/>
    </location>
</feature>
<sequence>MELEKKRFSRFALFGAALVLSGCISEPPPPPPAPPPAEPEVLTLEQIVSEAMSTNIPKLASEETHSVEEAKTELGRLSAETEALRLEKELIEARLALAASENERALASMQLEKTALEAECADAAAKVAEEIAGITEERMELERRLALETAQSNLRIREKQERLDELEVASRALKAEMTGKAMSTSFSVAVADKKEQLSKLAPAAALTPKYLKDPFVDGTLYISDRRVALNGPVTDALAESVCEQLYFYDNQNADYPIFLVIDSSPGGSVAAGYQIQKAMQSCRAPVYVVVKNFAASMAAVIATTAERSFCFSNTQILHHQISSGVQGNLTVMREGVAKGELWYKRFLEPVARKMGISLEELTKQMYAHNSDGDWSETGTRAVELKWIDHLATRIEETGVISIAEKEPEAKIKVLPAVPASKKDGNALAEKTDAQGRRYVELPVLENPFDFWAIYDKNNYYRTR</sequence>
<protein>
    <submittedName>
        <fullName evidence="2">ATP-dependent Clp protease proteolytic subunit</fullName>
    </submittedName>
</protein>
<dbReference type="Pfam" id="PF00574">
    <property type="entry name" value="CLP_protease"/>
    <property type="match status" value="1"/>
</dbReference>
<keyword evidence="2" id="KW-0645">Protease</keyword>
<dbReference type="GO" id="GO:0004176">
    <property type="term" value="F:ATP-dependent peptidase activity"/>
    <property type="evidence" value="ECO:0007669"/>
    <property type="project" value="TreeGrafter"/>
</dbReference>
<dbReference type="GO" id="GO:0004252">
    <property type="term" value="F:serine-type endopeptidase activity"/>
    <property type="evidence" value="ECO:0007669"/>
    <property type="project" value="TreeGrafter"/>
</dbReference>
<evidence type="ECO:0000313" key="3">
    <source>
        <dbReference type="Proteomes" id="UP000886812"/>
    </source>
</evidence>
<dbReference type="InterPro" id="IPR029045">
    <property type="entry name" value="ClpP/crotonase-like_dom_sf"/>
</dbReference>